<evidence type="ECO:0000313" key="1">
    <source>
        <dbReference type="EMBL" id="ERN10091.1"/>
    </source>
</evidence>
<dbReference type="AlphaFoldDB" id="W1PQV3"/>
<name>W1PQV3_AMBTC</name>
<protein>
    <submittedName>
        <fullName evidence="1">Uncharacterized protein</fullName>
    </submittedName>
</protein>
<dbReference type="EMBL" id="KI392979">
    <property type="protein sequence ID" value="ERN10091.1"/>
    <property type="molecule type" value="Genomic_DNA"/>
</dbReference>
<organism evidence="1 2">
    <name type="scientific">Amborella trichopoda</name>
    <dbReference type="NCBI Taxonomy" id="13333"/>
    <lineage>
        <taxon>Eukaryota</taxon>
        <taxon>Viridiplantae</taxon>
        <taxon>Streptophyta</taxon>
        <taxon>Embryophyta</taxon>
        <taxon>Tracheophyta</taxon>
        <taxon>Spermatophyta</taxon>
        <taxon>Magnoliopsida</taxon>
        <taxon>Amborellales</taxon>
        <taxon>Amborellaceae</taxon>
        <taxon>Amborella</taxon>
    </lineage>
</organism>
<keyword evidence="2" id="KW-1185">Reference proteome</keyword>
<dbReference type="Gramene" id="ERN10091">
    <property type="protein sequence ID" value="ERN10091"/>
    <property type="gene ID" value="AMTR_s00013p00260440"/>
</dbReference>
<proteinExistence type="predicted"/>
<accession>W1PQV3</accession>
<reference evidence="2" key="1">
    <citation type="journal article" date="2013" name="Science">
        <title>The Amborella genome and the evolution of flowering plants.</title>
        <authorList>
            <consortium name="Amborella Genome Project"/>
        </authorList>
    </citation>
    <scope>NUCLEOTIDE SEQUENCE [LARGE SCALE GENOMIC DNA]</scope>
</reference>
<dbReference type="HOGENOM" id="CLU_1753001_0_0_1"/>
<dbReference type="Proteomes" id="UP000017836">
    <property type="component" value="Unassembled WGS sequence"/>
</dbReference>
<dbReference type="OMA" id="YLLEMIM"/>
<sequence length="151" mass="16110">MALLLQMLTWVITTIVDLLTKAIFQGAAFVVVAAIQVLKGPGQAVGFILDQLNDFIPTVTGYFTDMAKEAVSSLLSTCFDIVKEGISGTISLATSGATDMADQMKGGFDFLVEQGQEVVAAISEMVGSVVESIWNNYVEAVGYVMEKVQES</sequence>
<evidence type="ECO:0000313" key="2">
    <source>
        <dbReference type="Proteomes" id="UP000017836"/>
    </source>
</evidence>
<gene>
    <name evidence="1" type="ORF">AMTR_s00013p00260440</name>
</gene>